<comment type="similarity">
    <text evidence="2">Belongs to the monovalent cation:proton antiporter 2 (CPA2) transporter (TC 2.A.37) family.</text>
</comment>
<feature type="transmembrane region" description="Helical" evidence="11">
    <location>
        <begin position="113"/>
        <end position="131"/>
    </location>
</feature>
<dbReference type="AlphaFoldDB" id="A0AAE3HIN5"/>
<dbReference type="GO" id="GO:0015297">
    <property type="term" value="F:antiporter activity"/>
    <property type="evidence" value="ECO:0007669"/>
    <property type="project" value="UniProtKB-KW"/>
</dbReference>
<sequence>MFLLEIALILFFAKVGGFISKKLKQPAVLGEIIVGIFIGPAVFGFIHPNDTILHMSDIGVILLMFMAGLETDLEEMKKSGKAATMVAIGGVIVPIVLAVIVTHFFDIGLMEGIFIGVISCATSVSISVQTLKEMGHLNTKQGITILSAAIIDDILGIILLTLVIAAIKPAAGGNIFLVIGKIVLFFIIVMAIAFAFLKFIGKHSNILATGDRIITFSLIFCLALAFVAEELGVAAVTGAYFAGVILSQTPYQDKISYQIQNIAYSIFTPIFFVSIGFQVQFAGMSHVLLFGLATVVAAVIGKLIGCGFTAHMNGFSFQEALQIGIGMIPRAEVALIVTNLGLSLGVINQDIFTTVILMVVVTTLITPPLLKASFPQKKSLVLGENLG</sequence>
<dbReference type="Proteomes" id="UP001205748">
    <property type="component" value="Unassembled WGS sequence"/>
</dbReference>
<evidence type="ECO:0000256" key="4">
    <source>
        <dbReference type="ARBA" id="ARBA00022449"/>
    </source>
</evidence>
<dbReference type="Gene3D" id="1.20.1530.20">
    <property type="match status" value="1"/>
</dbReference>
<feature type="transmembrane region" description="Helical" evidence="11">
    <location>
        <begin position="28"/>
        <end position="46"/>
    </location>
</feature>
<keyword evidence="14" id="KW-1185">Reference proteome</keyword>
<keyword evidence="4" id="KW-0050">Antiport</keyword>
<feature type="transmembrane region" description="Helical" evidence="11">
    <location>
        <begin position="173"/>
        <end position="197"/>
    </location>
</feature>
<feature type="transmembrane region" description="Helical" evidence="11">
    <location>
        <begin position="263"/>
        <end position="281"/>
    </location>
</feature>
<keyword evidence="5 11" id="KW-0812">Transmembrane</keyword>
<dbReference type="EMBL" id="JANKAS010000022">
    <property type="protein sequence ID" value="MCR1900217.1"/>
    <property type="molecule type" value="Genomic_DNA"/>
</dbReference>
<keyword evidence="3" id="KW-0813">Transport</keyword>
<evidence type="ECO:0000256" key="3">
    <source>
        <dbReference type="ARBA" id="ARBA00022448"/>
    </source>
</evidence>
<name>A0AAE3HIN5_9FIRM</name>
<comment type="caution">
    <text evidence="13">The sequence shown here is derived from an EMBL/GenBank/DDBJ whole genome shotgun (WGS) entry which is preliminary data.</text>
</comment>
<evidence type="ECO:0000256" key="10">
    <source>
        <dbReference type="ARBA" id="ARBA00023201"/>
    </source>
</evidence>
<keyword evidence="7" id="KW-0915">Sodium</keyword>
<evidence type="ECO:0000256" key="5">
    <source>
        <dbReference type="ARBA" id="ARBA00022692"/>
    </source>
</evidence>
<reference evidence="13" key="1">
    <citation type="submission" date="2022-07" db="EMBL/GenBank/DDBJ databases">
        <title>Enhanced cultured diversity of the mouse gut microbiota enables custom-made synthetic communities.</title>
        <authorList>
            <person name="Afrizal A."/>
        </authorList>
    </citation>
    <scope>NUCLEOTIDE SEQUENCE</scope>
    <source>
        <strain evidence="13">DSM 28593</strain>
    </source>
</reference>
<evidence type="ECO:0000259" key="12">
    <source>
        <dbReference type="Pfam" id="PF00999"/>
    </source>
</evidence>
<dbReference type="Pfam" id="PF00999">
    <property type="entry name" value="Na_H_Exchanger"/>
    <property type="match status" value="1"/>
</dbReference>
<feature type="transmembrane region" description="Helical" evidence="11">
    <location>
        <begin position="82"/>
        <end position="101"/>
    </location>
</feature>
<feature type="transmembrane region" description="Helical" evidence="11">
    <location>
        <begin position="287"/>
        <end position="308"/>
    </location>
</feature>
<organism evidence="13 14">
    <name type="scientific">Irregularibacter muris</name>
    <dbReference type="NCBI Taxonomy" id="1796619"/>
    <lineage>
        <taxon>Bacteria</taxon>
        <taxon>Bacillati</taxon>
        <taxon>Bacillota</taxon>
        <taxon>Clostridia</taxon>
        <taxon>Eubacteriales</taxon>
        <taxon>Eubacteriaceae</taxon>
        <taxon>Irregularibacter</taxon>
    </lineage>
</organism>
<dbReference type="GO" id="GO:0016020">
    <property type="term" value="C:membrane"/>
    <property type="evidence" value="ECO:0007669"/>
    <property type="project" value="UniProtKB-SubCell"/>
</dbReference>
<evidence type="ECO:0000256" key="6">
    <source>
        <dbReference type="ARBA" id="ARBA00022989"/>
    </source>
</evidence>
<dbReference type="PANTHER" id="PTHR43562:SF3">
    <property type="entry name" value="SODIUM ION_PROTON EXCHANGER (EUROFUNG)"/>
    <property type="match status" value="1"/>
</dbReference>
<dbReference type="InterPro" id="IPR006153">
    <property type="entry name" value="Cation/H_exchanger_TM"/>
</dbReference>
<dbReference type="InterPro" id="IPR038770">
    <property type="entry name" value="Na+/solute_symporter_sf"/>
</dbReference>
<evidence type="ECO:0000256" key="8">
    <source>
        <dbReference type="ARBA" id="ARBA00023065"/>
    </source>
</evidence>
<evidence type="ECO:0000256" key="2">
    <source>
        <dbReference type="ARBA" id="ARBA00005551"/>
    </source>
</evidence>
<keyword evidence="9 11" id="KW-0472">Membrane</keyword>
<keyword evidence="6 11" id="KW-1133">Transmembrane helix</keyword>
<dbReference type="GO" id="GO:1902600">
    <property type="term" value="P:proton transmembrane transport"/>
    <property type="evidence" value="ECO:0007669"/>
    <property type="project" value="InterPro"/>
</dbReference>
<feature type="domain" description="Cation/H+ exchanger transmembrane" evidence="12">
    <location>
        <begin position="9"/>
        <end position="370"/>
    </location>
</feature>
<evidence type="ECO:0000256" key="9">
    <source>
        <dbReference type="ARBA" id="ARBA00023136"/>
    </source>
</evidence>
<dbReference type="RefSeq" id="WP_257533354.1">
    <property type="nucleotide sequence ID" value="NZ_JANKAS010000022.1"/>
</dbReference>
<evidence type="ECO:0000256" key="11">
    <source>
        <dbReference type="SAM" id="Phobius"/>
    </source>
</evidence>
<evidence type="ECO:0000256" key="7">
    <source>
        <dbReference type="ARBA" id="ARBA00023053"/>
    </source>
</evidence>
<dbReference type="GO" id="GO:0006814">
    <property type="term" value="P:sodium ion transport"/>
    <property type="evidence" value="ECO:0007669"/>
    <property type="project" value="UniProtKB-KW"/>
</dbReference>
<accession>A0AAE3HIN5</accession>
<feature type="transmembrane region" description="Helical" evidence="11">
    <location>
        <begin position="52"/>
        <end position="70"/>
    </location>
</feature>
<evidence type="ECO:0000313" key="13">
    <source>
        <dbReference type="EMBL" id="MCR1900217.1"/>
    </source>
</evidence>
<feature type="transmembrane region" description="Helical" evidence="11">
    <location>
        <begin position="351"/>
        <end position="370"/>
    </location>
</feature>
<dbReference type="PANTHER" id="PTHR43562">
    <property type="entry name" value="NAPA-TYPE SODIUM/HYDROGEN ANTIPORTER"/>
    <property type="match status" value="1"/>
</dbReference>
<proteinExistence type="inferred from homology"/>
<evidence type="ECO:0000313" key="14">
    <source>
        <dbReference type="Proteomes" id="UP001205748"/>
    </source>
</evidence>
<keyword evidence="10" id="KW-0739">Sodium transport</keyword>
<gene>
    <name evidence="13" type="ORF">NSA47_14715</name>
</gene>
<evidence type="ECO:0000256" key="1">
    <source>
        <dbReference type="ARBA" id="ARBA00004141"/>
    </source>
</evidence>
<keyword evidence="8" id="KW-0406">Ion transport</keyword>
<protein>
    <submittedName>
        <fullName evidence="13">Cation:proton antiporter</fullName>
    </submittedName>
</protein>
<comment type="subcellular location">
    <subcellularLocation>
        <location evidence="1">Membrane</location>
        <topology evidence="1">Multi-pass membrane protein</topology>
    </subcellularLocation>
</comment>
<feature type="transmembrane region" description="Helical" evidence="11">
    <location>
        <begin position="143"/>
        <end position="167"/>
    </location>
</feature>